<evidence type="ECO:0000313" key="2">
    <source>
        <dbReference type="Proteomes" id="UP000003571"/>
    </source>
</evidence>
<evidence type="ECO:0000313" key="1">
    <source>
        <dbReference type="EMBL" id="EIC02166.1"/>
    </source>
</evidence>
<organism evidence="1 2">
    <name type="scientific">Treponema saccharophilum DSM 2985</name>
    <dbReference type="NCBI Taxonomy" id="907348"/>
    <lineage>
        <taxon>Bacteria</taxon>
        <taxon>Pseudomonadati</taxon>
        <taxon>Spirochaetota</taxon>
        <taxon>Spirochaetia</taxon>
        <taxon>Spirochaetales</taxon>
        <taxon>Treponemataceae</taxon>
        <taxon>Treponema</taxon>
    </lineage>
</organism>
<keyword evidence="2" id="KW-1185">Reference proteome</keyword>
<reference evidence="1 2" key="1">
    <citation type="submission" date="2011-09" db="EMBL/GenBank/DDBJ databases">
        <title>The draft genome of Treponema saccharophilum DSM 2985.</title>
        <authorList>
            <consortium name="US DOE Joint Genome Institute (JGI-PGF)"/>
            <person name="Lucas S."/>
            <person name="Copeland A."/>
            <person name="Lapidus A."/>
            <person name="Glavina del Rio T."/>
            <person name="Dalin E."/>
            <person name="Tice H."/>
            <person name="Bruce D."/>
            <person name="Goodwin L."/>
            <person name="Pitluck S."/>
            <person name="Peters L."/>
            <person name="Kyrpides N."/>
            <person name="Mavromatis K."/>
            <person name="Ivanova N."/>
            <person name="Markowitz V."/>
            <person name="Cheng J.-F."/>
            <person name="Hugenholtz P."/>
            <person name="Woyke T."/>
            <person name="Wu D."/>
            <person name="Gronow S."/>
            <person name="Wellnitz S."/>
            <person name="Brambilla E."/>
            <person name="Klenk H.-P."/>
            <person name="Eisen J.A."/>
        </authorList>
    </citation>
    <scope>NUCLEOTIDE SEQUENCE [LARGE SCALE GENOMIC DNA]</scope>
    <source>
        <strain evidence="1 2">DSM 2985</strain>
    </source>
</reference>
<dbReference type="AlphaFoldDB" id="H7EJP6"/>
<dbReference type="EMBL" id="AGRW01000042">
    <property type="protein sequence ID" value="EIC02166.1"/>
    <property type="molecule type" value="Genomic_DNA"/>
</dbReference>
<dbReference type="Proteomes" id="UP000003571">
    <property type="component" value="Unassembled WGS sequence"/>
</dbReference>
<dbReference type="STRING" id="907348.TresaDRAFT_2146"/>
<gene>
    <name evidence="1" type="ORF">TresaDRAFT_2146</name>
</gene>
<proteinExistence type="predicted"/>
<dbReference type="PATRIC" id="fig|907348.3.peg.1095"/>
<protein>
    <submittedName>
        <fullName evidence="1">Uncharacterized protein</fullName>
    </submittedName>
</protein>
<name>H7EJP6_9SPIR</name>
<accession>H7EJP6</accession>
<comment type="caution">
    <text evidence="1">The sequence shown here is derived from an EMBL/GenBank/DDBJ whole genome shotgun (WGS) entry which is preliminary data.</text>
</comment>
<sequence>MGNASIKQGEIYRRKRKRVKQALQKVYNPIQMSENAKILFSKITGMYGTIRRARGCFLYTSKNVRLTDLYQAGGRAILGWGSGGAVSVLKNVLERKLTGIFDTDFSPMYGAESSRLSKAVSELLGGFDDRRVFVFNSCGQWGNPAEFAEKEFGIKCVRFVPWNQDSADWREELAVLVEPPFAWDEECFVIALDRSAGFDWEKLSSRAYRIPSPLCAAYTRAIYDLIRALQERSEKDWFRYDAVLSKYWTRKGPYLIPAVPAESYRDFMLHCAECGLVVSPDYEVPSIVPFGADRGNFSKLKNNPFEW</sequence>
<dbReference type="eggNOG" id="COG0001">
    <property type="taxonomic scope" value="Bacteria"/>
</dbReference>